<evidence type="ECO:0000256" key="4">
    <source>
        <dbReference type="ARBA" id="ARBA00023033"/>
    </source>
</evidence>
<dbReference type="PANTHER" id="PTHR30011:SF16">
    <property type="entry name" value="C2H2 FINGER DOMAIN TRANSCRIPTION FACTOR (EUROFUNG)-RELATED"/>
    <property type="match status" value="1"/>
</dbReference>
<evidence type="ECO:0000256" key="3">
    <source>
        <dbReference type="ARBA" id="ARBA00023002"/>
    </source>
</evidence>
<dbReference type="NCBIfam" id="TIGR03860">
    <property type="entry name" value="FMN_nitrolo"/>
    <property type="match status" value="1"/>
</dbReference>
<dbReference type="AlphaFoldDB" id="A0A7V8JRE1"/>
<protein>
    <submittedName>
        <fullName evidence="8">Nitrilotriacetate monooxygenase component A</fullName>
    </submittedName>
</protein>
<feature type="binding site" evidence="6">
    <location>
        <position position="157"/>
    </location>
    <ligand>
        <name>FMN</name>
        <dbReference type="ChEBI" id="CHEBI:58210"/>
    </ligand>
</feature>
<feature type="binding site" evidence="6">
    <location>
        <position position="59"/>
    </location>
    <ligand>
        <name>FMN</name>
        <dbReference type="ChEBI" id="CHEBI:58210"/>
    </ligand>
</feature>
<feature type="domain" description="Luciferase-like" evidence="7">
    <location>
        <begin position="22"/>
        <end position="392"/>
    </location>
</feature>
<dbReference type="InterPro" id="IPR051260">
    <property type="entry name" value="Diverse_substr_monoxygenases"/>
</dbReference>
<dbReference type="InterPro" id="IPR036661">
    <property type="entry name" value="Luciferase-like_sf"/>
</dbReference>
<evidence type="ECO:0000256" key="5">
    <source>
        <dbReference type="ARBA" id="ARBA00033748"/>
    </source>
</evidence>
<evidence type="ECO:0000256" key="6">
    <source>
        <dbReference type="PIRSR" id="PIRSR000337-1"/>
    </source>
</evidence>
<dbReference type="EMBL" id="WNDQ01000010">
    <property type="protein sequence ID" value="KAF1022622.1"/>
    <property type="molecule type" value="Genomic_DNA"/>
</dbReference>
<dbReference type="PIRSF" id="PIRSF000337">
    <property type="entry name" value="NTA_MOA"/>
    <property type="match status" value="1"/>
</dbReference>
<feature type="binding site" evidence="6">
    <location>
        <position position="227"/>
    </location>
    <ligand>
        <name>FMN</name>
        <dbReference type="ChEBI" id="CHEBI:58210"/>
    </ligand>
</feature>
<keyword evidence="2 6" id="KW-0288">FMN</keyword>
<evidence type="ECO:0000313" key="8">
    <source>
        <dbReference type="EMBL" id="KAF1022622.1"/>
    </source>
</evidence>
<name>A0A7V8JRE1_9BURK</name>
<evidence type="ECO:0000259" key="7">
    <source>
        <dbReference type="Pfam" id="PF00296"/>
    </source>
</evidence>
<accession>A0A7V8JRE1</accession>
<dbReference type="Pfam" id="PF00296">
    <property type="entry name" value="Bac_luciferase"/>
    <property type="match status" value="1"/>
</dbReference>
<evidence type="ECO:0000313" key="9">
    <source>
        <dbReference type="Proteomes" id="UP000461670"/>
    </source>
</evidence>
<keyword evidence="4 8" id="KW-0503">Monooxygenase</keyword>
<dbReference type="GO" id="GO:0004497">
    <property type="term" value="F:monooxygenase activity"/>
    <property type="evidence" value="ECO:0007669"/>
    <property type="project" value="UniProtKB-KW"/>
</dbReference>
<dbReference type="GO" id="GO:0016705">
    <property type="term" value="F:oxidoreductase activity, acting on paired donors, with incorporation or reduction of molecular oxygen"/>
    <property type="evidence" value="ECO:0007669"/>
    <property type="project" value="InterPro"/>
</dbReference>
<keyword evidence="3" id="KW-0560">Oxidoreductase</keyword>
<comment type="caution">
    <text evidence="8">The sequence shown here is derived from an EMBL/GenBank/DDBJ whole genome shotgun (WGS) entry which is preliminary data.</text>
</comment>
<dbReference type="Gene3D" id="3.20.20.30">
    <property type="entry name" value="Luciferase-like domain"/>
    <property type="match status" value="1"/>
</dbReference>
<evidence type="ECO:0000256" key="2">
    <source>
        <dbReference type="ARBA" id="ARBA00022643"/>
    </source>
</evidence>
<dbReference type="CDD" id="cd01095">
    <property type="entry name" value="Nitrilotriacetate_monoxgenase"/>
    <property type="match status" value="1"/>
</dbReference>
<dbReference type="InterPro" id="IPR016215">
    <property type="entry name" value="NTA_MOA"/>
</dbReference>
<proteinExistence type="inferred from homology"/>
<sequence length="454" mass="50256">MAQRSGHLRLGAFLYPTGHHIAAWRHPEAQADAGVNFQHYVQLAQAAEAAKFDLVFLADGVGTRSDDTRYLRRTAHSYVAQFEPLTLLSALAAVTQRIGFVATASTSFNEPYHVARKFASLDLISGGRAGWNLVTSANDHEAQNFNRDRHYDHAERYQRAAEFAEVVTGLWDSWEDGAITRDKASGLFFDPAGRHVLNHEGRFFKVRGPLSVPRSPQGQPVLVQAGSSEAGRSLAAQSAEVIFTAQQTLADAVDFYADIKGRLAQYGRSPDDLKIMPGVFPVVGRSESEAREKFEQLQELIHPDVGLAMIATLTGGFDLSGYPLDGPIPELPETNGSKSRQQLTLALARRENLTIRELYLRVAGARGHWQLVGTPEQIVGQLEERFVHYGADGYNVMPPLLPTGLTDFIELVLPELRRRGLFRTEYEGRTLRENLGLARPRNRHQSPERAALAA</sequence>
<dbReference type="Proteomes" id="UP000461670">
    <property type="component" value="Unassembled WGS sequence"/>
</dbReference>
<keyword evidence="1 6" id="KW-0285">Flavoprotein</keyword>
<gene>
    <name evidence="8" type="primary">ntaA_6</name>
    <name evidence="8" type="ORF">GAK30_00995</name>
</gene>
<feature type="binding site" evidence="6">
    <location>
        <position position="153"/>
    </location>
    <ligand>
        <name>FMN</name>
        <dbReference type="ChEBI" id="CHEBI:58210"/>
    </ligand>
</feature>
<dbReference type="InterPro" id="IPR011251">
    <property type="entry name" value="Luciferase-like_dom"/>
</dbReference>
<feature type="binding site" evidence="6">
    <location>
        <position position="103"/>
    </location>
    <ligand>
        <name>FMN</name>
        <dbReference type="ChEBI" id="CHEBI:58210"/>
    </ligand>
</feature>
<reference evidence="9" key="1">
    <citation type="journal article" date="2020" name="MBio">
        <title>Horizontal gene transfer to a defensive symbiont with a reduced genome amongst a multipartite beetle microbiome.</title>
        <authorList>
            <person name="Waterworth S.C."/>
            <person name="Florez L.V."/>
            <person name="Rees E.R."/>
            <person name="Hertweck C."/>
            <person name="Kaltenpoth M."/>
            <person name="Kwan J.C."/>
        </authorList>
    </citation>
    <scope>NUCLEOTIDE SEQUENCE [LARGE SCALE GENOMIC DNA]</scope>
</reference>
<dbReference type="PANTHER" id="PTHR30011">
    <property type="entry name" value="ALKANESULFONATE MONOOXYGENASE-RELATED"/>
    <property type="match status" value="1"/>
</dbReference>
<dbReference type="SUPFAM" id="SSF51679">
    <property type="entry name" value="Bacterial luciferase-like"/>
    <property type="match status" value="1"/>
</dbReference>
<comment type="similarity">
    <text evidence="5">Belongs to the NtaA/SnaA/DszA monooxygenase family.</text>
</comment>
<evidence type="ECO:0000256" key="1">
    <source>
        <dbReference type="ARBA" id="ARBA00022630"/>
    </source>
</evidence>
<organism evidence="8 9">
    <name type="scientific">Paracidovorax wautersii</name>
    <dbReference type="NCBI Taxonomy" id="1177982"/>
    <lineage>
        <taxon>Bacteria</taxon>
        <taxon>Pseudomonadati</taxon>
        <taxon>Pseudomonadota</taxon>
        <taxon>Betaproteobacteria</taxon>
        <taxon>Burkholderiales</taxon>
        <taxon>Comamonadaceae</taxon>
        <taxon>Paracidovorax</taxon>
    </lineage>
</organism>
<feature type="binding site" evidence="6">
    <location>
        <position position="228"/>
    </location>
    <ligand>
        <name>FMN</name>
        <dbReference type="ChEBI" id="CHEBI:58210"/>
    </ligand>
</feature>